<dbReference type="PROSITE" id="PS51014">
    <property type="entry name" value="COBK_CBIJ"/>
    <property type="match status" value="1"/>
</dbReference>
<keyword evidence="5" id="KW-1185">Reference proteome</keyword>
<dbReference type="RefSeq" id="WP_074617983.1">
    <property type="nucleotide sequence ID" value="NZ_CABJDW020000007.1"/>
</dbReference>
<gene>
    <name evidence="4" type="primary">cobK</name>
    <name evidence="4" type="ORF">CPZ25_016825</name>
</gene>
<evidence type="ECO:0000313" key="5">
    <source>
        <dbReference type="Proteomes" id="UP000218387"/>
    </source>
</evidence>
<dbReference type="Proteomes" id="UP000218387">
    <property type="component" value="Chromosome"/>
</dbReference>
<protein>
    <submittedName>
        <fullName evidence="4">Precorrin-6A reductase</fullName>
    </submittedName>
</protein>
<dbReference type="GO" id="GO:0016994">
    <property type="term" value="F:precorrin-6A reductase activity"/>
    <property type="evidence" value="ECO:0007669"/>
    <property type="project" value="InterPro"/>
</dbReference>
<accession>A0A4P9CBA3</accession>
<dbReference type="EMBL" id="CP029487">
    <property type="protein sequence ID" value="QCT72917.1"/>
    <property type="molecule type" value="Genomic_DNA"/>
</dbReference>
<comment type="pathway">
    <text evidence="1">Cofactor biosynthesis; adenosylcobalamin biosynthesis.</text>
</comment>
<evidence type="ECO:0000256" key="2">
    <source>
        <dbReference type="ARBA" id="ARBA00022573"/>
    </source>
</evidence>
<dbReference type="Pfam" id="PF02571">
    <property type="entry name" value="CbiJ"/>
    <property type="match status" value="1"/>
</dbReference>
<organism evidence="4 5">
    <name type="scientific">Eubacterium maltosivorans</name>
    <dbReference type="NCBI Taxonomy" id="2041044"/>
    <lineage>
        <taxon>Bacteria</taxon>
        <taxon>Bacillati</taxon>
        <taxon>Bacillota</taxon>
        <taxon>Clostridia</taxon>
        <taxon>Eubacteriales</taxon>
        <taxon>Eubacteriaceae</taxon>
        <taxon>Eubacterium</taxon>
    </lineage>
</organism>
<dbReference type="UniPathway" id="UPA00148"/>
<reference evidence="4 5" key="1">
    <citation type="submission" date="2018-05" db="EMBL/GenBank/DDBJ databases">
        <title>Genome comparison of Eubacterium sp.</title>
        <authorList>
            <person name="Feng Y."/>
            <person name="Sanchez-Andrea I."/>
            <person name="Stams A.J.M."/>
            <person name="De Vos W.M."/>
        </authorList>
    </citation>
    <scope>NUCLEOTIDE SEQUENCE [LARGE SCALE GENOMIC DNA]</scope>
    <source>
        <strain evidence="4 5">YI</strain>
    </source>
</reference>
<dbReference type="KEGG" id="emt:CPZ25_016825"/>
<dbReference type="GO" id="GO:0009236">
    <property type="term" value="P:cobalamin biosynthetic process"/>
    <property type="evidence" value="ECO:0007669"/>
    <property type="project" value="UniProtKB-UniPathway"/>
</dbReference>
<evidence type="ECO:0000256" key="3">
    <source>
        <dbReference type="ARBA" id="ARBA00023002"/>
    </source>
</evidence>
<dbReference type="NCBIfam" id="TIGR00715">
    <property type="entry name" value="precor6x_red"/>
    <property type="match status" value="1"/>
</dbReference>
<evidence type="ECO:0000256" key="1">
    <source>
        <dbReference type="ARBA" id="ARBA00004953"/>
    </source>
</evidence>
<dbReference type="AlphaFoldDB" id="A0A4P9CBA3"/>
<dbReference type="PANTHER" id="PTHR36925">
    <property type="entry name" value="COBALT-PRECORRIN-6A REDUCTASE"/>
    <property type="match status" value="1"/>
</dbReference>
<name>A0A4P9CBA3_EUBML</name>
<keyword evidence="3" id="KW-0560">Oxidoreductase</keyword>
<sequence>MILVLGGTYDSRKLTEALLGQGCAVLYSSVTAYNTGSLPENPRLEIHTGPLEADGLADLMAKKQIGLCVDATHPYAKEVSLNAIAASKKAGAAYVRLERPRMMDDGQQTLGFPDYESAVAYLLKEEGNILLTTGSRQLEFYDPLPRERVIVRVLPTSKVLEKCERLGYKPQNIIAMQGPFSYAMNVETIRQFGIRFLVTKDSGDVGGVSEKLRAAADMGVRVIFIERPGIEYPVVFNTAEEILGWIAENK</sequence>
<keyword evidence="2" id="KW-0169">Cobalamin biosynthesis</keyword>
<proteinExistence type="predicted"/>
<dbReference type="InterPro" id="IPR003723">
    <property type="entry name" value="Precorrin-6x_reduct"/>
</dbReference>
<dbReference type="PANTHER" id="PTHR36925:SF1">
    <property type="entry name" value="COBALT-PRECORRIN-6A REDUCTASE"/>
    <property type="match status" value="1"/>
</dbReference>
<evidence type="ECO:0000313" key="4">
    <source>
        <dbReference type="EMBL" id="QCT72917.1"/>
    </source>
</evidence>